<name>A0ACB9K7B7_9ASTR</name>
<accession>A0ACB9K7B7</accession>
<reference evidence="1 2" key="2">
    <citation type="journal article" date="2022" name="Mol. Ecol. Resour.">
        <title>The genomes of chicory, endive, great burdock and yacon provide insights into Asteraceae paleo-polyploidization history and plant inulin production.</title>
        <authorList>
            <person name="Fan W."/>
            <person name="Wang S."/>
            <person name="Wang H."/>
            <person name="Wang A."/>
            <person name="Jiang F."/>
            <person name="Liu H."/>
            <person name="Zhao H."/>
            <person name="Xu D."/>
            <person name="Zhang Y."/>
        </authorList>
    </citation>
    <scope>NUCLEOTIDE SEQUENCE [LARGE SCALE GENOMIC DNA]</scope>
    <source>
        <strain evidence="2">cv. Yunnan</strain>
        <tissue evidence="1">Leaves</tissue>
    </source>
</reference>
<gene>
    <name evidence="1" type="ORF">L1987_02244</name>
</gene>
<organism evidence="1 2">
    <name type="scientific">Smallanthus sonchifolius</name>
    <dbReference type="NCBI Taxonomy" id="185202"/>
    <lineage>
        <taxon>Eukaryota</taxon>
        <taxon>Viridiplantae</taxon>
        <taxon>Streptophyta</taxon>
        <taxon>Embryophyta</taxon>
        <taxon>Tracheophyta</taxon>
        <taxon>Spermatophyta</taxon>
        <taxon>Magnoliopsida</taxon>
        <taxon>eudicotyledons</taxon>
        <taxon>Gunneridae</taxon>
        <taxon>Pentapetalae</taxon>
        <taxon>asterids</taxon>
        <taxon>campanulids</taxon>
        <taxon>Asterales</taxon>
        <taxon>Asteraceae</taxon>
        <taxon>Asteroideae</taxon>
        <taxon>Heliantheae alliance</taxon>
        <taxon>Millerieae</taxon>
        <taxon>Smallanthus</taxon>
    </lineage>
</organism>
<protein>
    <submittedName>
        <fullName evidence="1">Uncharacterized protein</fullName>
    </submittedName>
</protein>
<dbReference type="EMBL" id="CM042018">
    <property type="protein sequence ID" value="KAI3828147.1"/>
    <property type="molecule type" value="Genomic_DNA"/>
</dbReference>
<keyword evidence="2" id="KW-1185">Reference proteome</keyword>
<sequence length="128" mass="14728">MRIPVLPIEKRGKTLSENSSRKRRKRNQKKAKPKSPVDISEDLDDALKKMNLKKWDLQLDLICLNRQIEKKKGKQPHKEDIVKELKYGRLERLFFFDGGPGGGAMGWWQWRSCGGGGSGDDILVFFSK</sequence>
<evidence type="ECO:0000313" key="1">
    <source>
        <dbReference type="EMBL" id="KAI3828147.1"/>
    </source>
</evidence>
<dbReference type="Proteomes" id="UP001056120">
    <property type="component" value="Linkage Group LG01"/>
</dbReference>
<comment type="caution">
    <text evidence="1">The sequence shown here is derived from an EMBL/GenBank/DDBJ whole genome shotgun (WGS) entry which is preliminary data.</text>
</comment>
<reference evidence="2" key="1">
    <citation type="journal article" date="2022" name="Mol. Ecol. Resour.">
        <title>The genomes of chicory, endive, great burdock and yacon provide insights into Asteraceae palaeo-polyploidization history and plant inulin production.</title>
        <authorList>
            <person name="Fan W."/>
            <person name="Wang S."/>
            <person name="Wang H."/>
            <person name="Wang A."/>
            <person name="Jiang F."/>
            <person name="Liu H."/>
            <person name="Zhao H."/>
            <person name="Xu D."/>
            <person name="Zhang Y."/>
        </authorList>
    </citation>
    <scope>NUCLEOTIDE SEQUENCE [LARGE SCALE GENOMIC DNA]</scope>
    <source>
        <strain evidence="2">cv. Yunnan</strain>
    </source>
</reference>
<evidence type="ECO:0000313" key="2">
    <source>
        <dbReference type="Proteomes" id="UP001056120"/>
    </source>
</evidence>
<proteinExistence type="predicted"/>